<evidence type="ECO:0000259" key="1">
    <source>
        <dbReference type="Pfam" id="PF13304"/>
    </source>
</evidence>
<dbReference type="GO" id="GO:0005524">
    <property type="term" value="F:ATP binding"/>
    <property type="evidence" value="ECO:0007669"/>
    <property type="project" value="InterPro"/>
</dbReference>
<gene>
    <name evidence="2" type="ORF">LCGC14_0564510</name>
</gene>
<evidence type="ECO:0000313" key="2">
    <source>
        <dbReference type="EMBL" id="KKN57205.1"/>
    </source>
</evidence>
<comment type="caution">
    <text evidence="2">The sequence shown here is derived from an EMBL/GenBank/DDBJ whole genome shotgun (WGS) entry which is preliminary data.</text>
</comment>
<dbReference type="Pfam" id="PF13304">
    <property type="entry name" value="AAA_21"/>
    <property type="match status" value="1"/>
</dbReference>
<accession>A0A0F9RKV3</accession>
<dbReference type="GO" id="GO:0016887">
    <property type="term" value="F:ATP hydrolysis activity"/>
    <property type="evidence" value="ECO:0007669"/>
    <property type="project" value="InterPro"/>
</dbReference>
<proteinExistence type="predicted"/>
<organism evidence="2">
    <name type="scientific">marine sediment metagenome</name>
    <dbReference type="NCBI Taxonomy" id="412755"/>
    <lineage>
        <taxon>unclassified sequences</taxon>
        <taxon>metagenomes</taxon>
        <taxon>ecological metagenomes</taxon>
    </lineage>
</organism>
<dbReference type="InterPro" id="IPR051396">
    <property type="entry name" value="Bact_Antivir_Def_Nuclease"/>
</dbReference>
<name>A0A0F9RKV3_9ZZZZ</name>
<dbReference type="PANTHER" id="PTHR43581">
    <property type="entry name" value="ATP/GTP PHOSPHATASE"/>
    <property type="match status" value="1"/>
</dbReference>
<dbReference type="PANTHER" id="PTHR43581:SF2">
    <property type="entry name" value="EXCINUCLEASE ATPASE SUBUNIT"/>
    <property type="match status" value="1"/>
</dbReference>
<reference evidence="2" key="1">
    <citation type="journal article" date="2015" name="Nature">
        <title>Complex archaea that bridge the gap between prokaryotes and eukaryotes.</title>
        <authorList>
            <person name="Spang A."/>
            <person name="Saw J.H."/>
            <person name="Jorgensen S.L."/>
            <person name="Zaremba-Niedzwiedzka K."/>
            <person name="Martijn J."/>
            <person name="Lind A.E."/>
            <person name="van Eijk R."/>
            <person name="Schleper C."/>
            <person name="Guy L."/>
            <person name="Ettema T.J."/>
        </authorList>
    </citation>
    <scope>NUCLEOTIDE SEQUENCE</scope>
</reference>
<dbReference type="InterPro" id="IPR027417">
    <property type="entry name" value="P-loop_NTPase"/>
</dbReference>
<feature type="domain" description="ATPase AAA-type core" evidence="1">
    <location>
        <begin position="39"/>
        <end position="365"/>
    </location>
</feature>
<dbReference type="AlphaFoldDB" id="A0A0F9RKV3"/>
<dbReference type="EMBL" id="LAZR01000814">
    <property type="protein sequence ID" value="KKN57205.1"/>
    <property type="molecule type" value="Genomic_DNA"/>
</dbReference>
<dbReference type="SUPFAM" id="SSF52540">
    <property type="entry name" value="P-loop containing nucleoside triphosphate hydrolases"/>
    <property type="match status" value="1"/>
</dbReference>
<dbReference type="Gene3D" id="3.40.50.300">
    <property type="entry name" value="P-loop containing nucleotide triphosphate hydrolases"/>
    <property type="match status" value="1"/>
</dbReference>
<protein>
    <recommendedName>
        <fullName evidence="1">ATPase AAA-type core domain-containing protein</fullName>
    </recommendedName>
</protein>
<dbReference type="InterPro" id="IPR003959">
    <property type="entry name" value="ATPase_AAA_core"/>
</dbReference>
<sequence length="379" mass="44970">MNMDEVLNKIENICFKNIKIKGLYEKFDYEIPLKKIEDLAILYGLNGIGKTTILKLIDLFSYSIFEEIFKIKFEQIDFNLIPYPSSDFHFEFFVSLINSNSKKIIFSFKSEIFNFKQEYADINELGVIFRMIREIRIPAKIIYENLEEESEISCQEPHDFFGSLLSHINCWYIPSLRNNIKDFNILDSFYKKKRKEFKQAIKGKKRADKQIKKFKVESLSQIEILNDLMSYFFEEKLNYVSNGFVYLYTHNIIKEFGEEKKLYEEIINSLLDFKVIKIDEGGLICILENNEILHLKDLSSGEKNLIILIYEILFDAQDYSLVLVDEPEISLNINWHYDFIEILKDIQKLKKFQFIIATHSPQIVNENITNCIDLELRDK</sequence>